<evidence type="ECO:0000313" key="3">
    <source>
        <dbReference type="Proteomes" id="UP000751190"/>
    </source>
</evidence>
<dbReference type="Proteomes" id="UP000751190">
    <property type="component" value="Unassembled WGS sequence"/>
</dbReference>
<comment type="caution">
    <text evidence="2">The sequence shown here is derived from an EMBL/GenBank/DDBJ whole genome shotgun (WGS) entry which is preliminary data.</text>
</comment>
<protein>
    <submittedName>
        <fullName evidence="2">Uncharacterized protein</fullName>
    </submittedName>
</protein>
<evidence type="ECO:0000313" key="2">
    <source>
        <dbReference type="EMBL" id="KAG8465163.1"/>
    </source>
</evidence>
<organism evidence="2 3">
    <name type="scientific">Diacronema lutheri</name>
    <name type="common">Unicellular marine alga</name>
    <name type="synonym">Monochrysis lutheri</name>
    <dbReference type="NCBI Taxonomy" id="2081491"/>
    <lineage>
        <taxon>Eukaryota</taxon>
        <taxon>Haptista</taxon>
        <taxon>Haptophyta</taxon>
        <taxon>Pavlovophyceae</taxon>
        <taxon>Pavlovales</taxon>
        <taxon>Pavlovaceae</taxon>
        <taxon>Diacronema</taxon>
    </lineage>
</organism>
<evidence type="ECO:0000256" key="1">
    <source>
        <dbReference type="SAM" id="MobiDB-lite"/>
    </source>
</evidence>
<dbReference type="EMBL" id="JAGTXO010000011">
    <property type="protein sequence ID" value="KAG8465163.1"/>
    <property type="molecule type" value="Genomic_DNA"/>
</dbReference>
<name>A0A8J5XIL7_DIALT</name>
<proteinExistence type="predicted"/>
<dbReference type="OrthoDB" id="10530856at2759"/>
<accession>A0A8J5XIL7</accession>
<gene>
    <name evidence="2" type="ORF">KFE25_012526</name>
</gene>
<keyword evidence="3" id="KW-1185">Reference proteome</keyword>
<feature type="region of interest" description="Disordered" evidence="1">
    <location>
        <begin position="19"/>
        <end position="42"/>
    </location>
</feature>
<reference evidence="2" key="1">
    <citation type="submission" date="2021-05" db="EMBL/GenBank/DDBJ databases">
        <title>The genome of the haptophyte Pavlova lutheri (Diacronema luteri, Pavlovales) - a model for lipid biosynthesis in eukaryotic algae.</title>
        <authorList>
            <person name="Hulatt C.J."/>
            <person name="Posewitz M.C."/>
        </authorList>
    </citation>
    <scope>NUCLEOTIDE SEQUENCE</scope>
    <source>
        <strain evidence="2">NIVA-4/92</strain>
    </source>
</reference>
<feature type="region of interest" description="Disordered" evidence="1">
    <location>
        <begin position="150"/>
        <end position="172"/>
    </location>
</feature>
<sequence>MVEAPPLGLQRVLLRHEHSRGSVVGEPSHPGEGAPADADAEITPRPSTARRMAAAERSTSAGIDVRAEQLSSALEGVRVGVDGTLASLREWRAKREAQLAASRAMHRVEADDSPHAAVGTCGPSVHADPLGEGLDHAQLQRVRAMLAHGSTRAHTDEPRAQASGARAPAGDSDAMRGLVNAKVDLLSAAPPGLDPRDADLALQRRIELELLRKYGIGETDGADGATLKLQLCRYAATLDSVLDAMGS</sequence>
<dbReference type="AlphaFoldDB" id="A0A8J5XIL7"/>